<keyword evidence="4" id="KW-0408">Iron</keyword>
<gene>
    <name evidence="6" type="ORF">N6H18_03605</name>
</gene>
<evidence type="ECO:0000256" key="3">
    <source>
        <dbReference type="ARBA" id="ARBA00023002"/>
    </source>
</evidence>
<keyword evidence="2" id="KW-0479">Metal-binding</keyword>
<dbReference type="RefSeq" id="WP_262310473.1">
    <property type="nucleotide sequence ID" value="NZ_CP106679.1"/>
</dbReference>
<evidence type="ECO:0000256" key="5">
    <source>
        <dbReference type="ARBA" id="ARBA00023014"/>
    </source>
</evidence>
<dbReference type="PANTHER" id="PTHR43498">
    <property type="entry name" value="FERREDOXIN:COB-COM HETERODISULFIDE REDUCTASE SUBUNIT A"/>
    <property type="match status" value="1"/>
</dbReference>
<keyword evidence="5" id="KW-0411">Iron-sulfur</keyword>
<sequence length="403" mass="43828">MREIKTDIAIVGGGVAGFAAAMSAAEFGVSVILLEKENELGGNAVLSNVGTICGAYYHADAVETISPVDHPFLKKVLQDIVAQPIIHHDGLVVVPYRVNALRQYMEEQLKLSAVQVHYGANVIESQLQNHRISSIVMEAGGETIRLLAKSYVDCSGRGVLSGLAGLEMIRSATYQRASQVFKVKGVTSSSEYALNFAIRKTLFQTMGDKTNTLVNTTVIPGSLVGDCVDLKFTLPCHVTDQTTQDSLNELGRKLVGQVFSIIQSRLESFAKASIDCIYPQAGIRVLQRSKGHYILTENDVLTGRKLEGSPVIATWPIEEWDQSGRAQLSNIADHGFYHIPLDCLQSCFAENLYFAGKNISATDRAIGSARVIGTCLQTGYEAGKLALNFSRFHDESKSPLDKK</sequence>
<dbReference type="EMBL" id="CP106679">
    <property type="protein sequence ID" value="UXP33042.1"/>
    <property type="molecule type" value="Genomic_DNA"/>
</dbReference>
<evidence type="ECO:0000313" key="6">
    <source>
        <dbReference type="EMBL" id="UXP33042.1"/>
    </source>
</evidence>
<name>A0ABY6CRA6_9BACT</name>
<dbReference type="SUPFAM" id="SSF51905">
    <property type="entry name" value="FAD/NAD(P)-binding domain"/>
    <property type="match status" value="1"/>
</dbReference>
<evidence type="ECO:0000256" key="2">
    <source>
        <dbReference type="ARBA" id="ARBA00022723"/>
    </source>
</evidence>
<dbReference type="Proteomes" id="UP001065174">
    <property type="component" value="Chromosome"/>
</dbReference>
<accession>A0ABY6CRA6</accession>
<keyword evidence="3" id="KW-0560">Oxidoreductase</keyword>
<keyword evidence="1" id="KW-0004">4Fe-4S</keyword>
<evidence type="ECO:0000256" key="4">
    <source>
        <dbReference type="ARBA" id="ARBA00023004"/>
    </source>
</evidence>
<reference evidence="6" key="1">
    <citation type="submission" date="2022-09" db="EMBL/GenBank/DDBJ databases">
        <title>Comparative genomics and taxonomic characterization of three novel marine species of genus Reichenbachiella exhibiting antioxidant and polysaccharide degradation activities.</title>
        <authorList>
            <person name="Muhammad N."/>
            <person name="Lee Y.-J."/>
            <person name="Ko J."/>
            <person name="Kim S.-G."/>
        </authorList>
    </citation>
    <scope>NUCLEOTIDE SEQUENCE</scope>
    <source>
        <strain evidence="6">BKB1-1</strain>
    </source>
</reference>
<organism evidence="6 7">
    <name type="scientific">Reichenbachiella agarivorans</name>
    <dbReference type="NCBI Taxonomy" id="2979464"/>
    <lineage>
        <taxon>Bacteria</taxon>
        <taxon>Pseudomonadati</taxon>
        <taxon>Bacteroidota</taxon>
        <taxon>Cytophagia</taxon>
        <taxon>Cytophagales</taxon>
        <taxon>Reichenbachiellaceae</taxon>
        <taxon>Reichenbachiella</taxon>
    </lineage>
</organism>
<dbReference type="Pfam" id="PF12831">
    <property type="entry name" value="FAD_oxidored"/>
    <property type="match status" value="1"/>
</dbReference>
<evidence type="ECO:0000256" key="1">
    <source>
        <dbReference type="ARBA" id="ARBA00022485"/>
    </source>
</evidence>
<evidence type="ECO:0000313" key="7">
    <source>
        <dbReference type="Proteomes" id="UP001065174"/>
    </source>
</evidence>
<keyword evidence="7" id="KW-1185">Reference proteome</keyword>
<proteinExistence type="predicted"/>
<protein>
    <submittedName>
        <fullName evidence="6">FAD-dependent oxidoreductase</fullName>
    </submittedName>
</protein>
<dbReference type="Gene3D" id="3.50.50.60">
    <property type="entry name" value="FAD/NAD(P)-binding domain"/>
    <property type="match status" value="1"/>
</dbReference>
<dbReference type="InterPro" id="IPR036188">
    <property type="entry name" value="FAD/NAD-bd_sf"/>
</dbReference>
<dbReference type="PANTHER" id="PTHR43498:SF1">
    <property type="entry name" value="COB--COM HETERODISULFIDE REDUCTASE IRON-SULFUR SUBUNIT A"/>
    <property type="match status" value="1"/>
</dbReference>
<dbReference type="InterPro" id="IPR039650">
    <property type="entry name" value="HdrA-like"/>
</dbReference>